<dbReference type="AlphaFoldDB" id="A0A3B7R3Z9"/>
<organism evidence="1 2">
    <name type="scientific">Hymenobacter oligotrophus</name>
    <dbReference type="NCBI Taxonomy" id="2319843"/>
    <lineage>
        <taxon>Bacteria</taxon>
        <taxon>Pseudomonadati</taxon>
        <taxon>Bacteroidota</taxon>
        <taxon>Cytophagia</taxon>
        <taxon>Cytophagales</taxon>
        <taxon>Hymenobacteraceae</taxon>
        <taxon>Hymenobacter</taxon>
    </lineage>
</organism>
<dbReference type="EMBL" id="CP032317">
    <property type="protein sequence ID" value="AYA36059.1"/>
    <property type="molecule type" value="Genomic_DNA"/>
</dbReference>
<proteinExistence type="predicted"/>
<evidence type="ECO:0000313" key="2">
    <source>
        <dbReference type="Proteomes" id="UP000262802"/>
    </source>
</evidence>
<accession>A0A3B7R3Z9</accession>
<dbReference type="Proteomes" id="UP000262802">
    <property type="component" value="Chromosome"/>
</dbReference>
<name>A0A3B7R3Z9_9BACT</name>
<reference evidence="1 2" key="1">
    <citation type="submission" date="2018-09" db="EMBL/GenBank/DDBJ databases">
        <title>Hymenobacter medium sp. nov., isolated from R2A medium.</title>
        <authorList>
            <person name="Yingchao G."/>
        </authorList>
    </citation>
    <scope>NUCLEOTIDE SEQUENCE [LARGE SCALE GENOMIC DNA]</scope>
    <source>
        <strain evidence="2">sh-6</strain>
    </source>
</reference>
<sequence>MQVRVCPRCQRISARVGQARTKYLCPHRRAVQGLLPQIPAAAFAVTVM</sequence>
<evidence type="ECO:0000313" key="1">
    <source>
        <dbReference type="EMBL" id="AYA36059.1"/>
    </source>
</evidence>
<dbReference type="KEGG" id="hyh:D3Y59_02685"/>
<protein>
    <submittedName>
        <fullName evidence="1">Uncharacterized protein</fullName>
    </submittedName>
</protein>
<gene>
    <name evidence="1" type="ORF">D3Y59_02685</name>
</gene>
<keyword evidence="2" id="KW-1185">Reference proteome</keyword>